<accession>A0ACB8Q4T7</accession>
<dbReference type="Proteomes" id="UP000814128">
    <property type="component" value="Unassembled WGS sequence"/>
</dbReference>
<proteinExistence type="predicted"/>
<organism evidence="1 2">
    <name type="scientific">Vararia minispora EC-137</name>
    <dbReference type="NCBI Taxonomy" id="1314806"/>
    <lineage>
        <taxon>Eukaryota</taxon>
        <taxon>Fungi</taxon>
        <taxon>Dikarya</taxon>
        <taxon>Basidiomycota</taxon>
        <taxon>Agaricomycotina</taxon>
        <taxon>Agaricomycetes</taxon>
        <taxon>Russulales</taxon>
        <taxon>Lachnocladiaceae</taxon>
        <taxon>Vararia</taxon>
    </lineage>
</organism>
<comment type="caution">
    <text evidence="1">The sequence shown here is derived from an EMBL/GenBank/DDBJ whole genome shotgun (WGS) entry which is preliminary data.</text>
</comment>
<reference evidence="1" key="1">
    <citation type="submission" date="2021-02" db="EMBL/GenBank/DDBJ databases">
        <authorList>
            <consortium name="DOE Joint Genome Institute"/>
            <person name="Ahrendt S."/>
            <person name="Looney B.P."/>
            <person name="Miyauchi S."/>
            <person name="Morin E."/>
            <person name="Drula E."/>
            <person name="Courty P.E."/>
            <person name="Chicoki N."/>
            <person name="Fauchery L."/>
            <person name="Kohler A."/>
            <person name="Kuo A."/>
            <person name="Labutti K."/>
            <person name="Pangilinan J."/>
            <person name="Lipzen A."/>
            <person name="Riley R."/>
            <person name="Andreopoulos W."/>
            <person name="He G."/>
            <person name="Johnson J."/>
            <person name="Barry K.W."/>
            <person name="Grigoriev I.V."/>
            <person name="Nagy L."/>
            <person name="Hibbett D."/>
            <person name="Henrissat B."/>
            <person name="Matheny P.B."/>
            <person name="Labbe J."/>
            <person name="Martin F."/>
        </authorList>
    </citation>
    <scope>NUCLEOTIDE SEQUENCE</scope>
    <source>
        <strain evidence="1">EC-137</strain>
    </source>
</reference>
<reference evidence="1" key="2">
    <citation type="journal article" date="2022" name="New Phytol.">
        <title>Evolutionary transition to the ectomycorrhizal habit in the genomes of a hyperdiverse lineage of mushroom-forming fungi.</title>
        <authorList>
            <person name="Looney B."/>
            <person name="Miyauchi S."/>
            <person name="Morin E."/>
            <person name="Drula E."/>
            <person name="Courty P.E."/>
            <person name="Kohler A."/>
            <person name="Kuo A."/>
            <person name="LaButti K."/>
            <person name="Pangilinan J."/>
            <person name="Lipzen A."/>
            <person name="Riley R."/>
            <person name="Andreopoulos W."/>
            <person name="He G."/>
            <person name="Johnson J."/>
            <person name="Nolan M."/>
            <person name="Tritt A."/>
            <person name="Barry K.W."/>
            <person name="Grigoriev I.V."/>
            <person name="Nagy L.G."/>
            <person name="Hibbett D."/>
            <person name="Henrissat B."/>
            <person name="Matheny P.B."/>
            <person name="Labbe J."/>
            <person name="Martin F.M."/>
        </authorList>
    </citation>
    <scope>NUCLEOTIDE SEQUENCE</scope>
    <source>
        <strain evidence="1">EC-137</strain>
    </source>
</reference>
<keyword evidence="2" id="KW-1185">Reference proteome</keyword>
<gene>
    <name evidence="1" type="ORF">K488DRAFT_75244</name>
</gene>
<evidence type="ECO:0000313" key="2">
    <source>
        <dbReference type="Proteomes" id="UP000814128"/>
    </source>
</evidence>
<name>A0ACB8Q4T7_9AGAM</name>
<protein>
    <submittedName>
        <fullName evidence="1">Uncharacterized protein</fullName>
    </submittedName>
</protein>
<dbReference type="EMBL" id="MU274381">
    <property type="protein sequence ID" value="KAI0026568.1"/>
    <property type="molecule type" value="Genomic_DNA"/>
</dbReference>
<evidence type="ECO:0000313" key="1">
    <source>
        <dbReference type="EMBL" id="KAI0026568.1"/>
    </source>
</evidence>
<sequence length="207" mass="21992">MWCQRTNNLAMYYDASEFRTQEGACSTRPPSELEIQEVAHSVPSSPVNDASSHYPPRSFLPDNPSESLQGPPSRSDVLPPFIIALTGARFTNISLVIGLGIPRAVSAAHGHSAATTLDWIIGIPTALLSGYTLAVLISNFADFWHALVASGPDSPDCQVAPDSDLATGRLFDANPAPGGQSALLVASQCTWLPGIARPDRLRPDSQS</sequence>